<dbReference type="STRING" id="1203076.GCA_000312405_00134"/>
<sequence length="287" mass="33666">MAQPKVSIIIPVYNAEAYLPICLDTIFKQTYPHFEVLAINDGLTDYSLKRLKEYAAQDARLQVFDQAQQGPAAARNVGLDHATGDYITFIDADDYVKENYLERLVTECQAATAEIAISDYYRYKEQTKMLYYYRAKKDYQVVDLALAELLQRMNKLEFTTVWGKLFQRTLFERVRFLVGHGYEDTMTVPKLYLQATKIVYVQEDLYCYRLTDDSVMSEYLTVTKIADLLRTIEENILDLTLSGHDIQHQKQLYANYLATFAEYFESREMQTHPLYRKIKLRQFELES</sequence>
<dbReference type="InterPro" id="IPR029044">
    <property type="entry name" value="Nucleotide-diphossugar_trans"/>
</dbReference>
<dbReference type="eggNOG" id="COG1215">
    <property type="taxonomic scope" value="Bacteria"/>
</dbReference>
<feature type="domain" description="Glycosyltransferase 2-like" evidence="1">
    <location>
        <begin position="7"/>
        <end position="172"/>
    </location>
</feature>
<accession>A0A0R2H431</accession>
<dbReference type="Pfam" id="PF00535">
    <property type="entry name" value="Glycos_transf_2"/>
    <property type="match status" value="1"/>
</dbReference>
<evidence type="ECO:0000313" key="2">
    <source>
        <dbReference type="EMBL" id="KRN44602.1"/>
    </source>
</evidence>
<dbReference type="OrthoDB" id="396512at2"/>
<organism evidence="2 3">
    <name type="scientific">Limosilactobacillus ingluviei</name>
    <dbReference type="NCBI Taxonomy" id="148604"/>
    <lineage>
        <taxon>Bacteria</taxon>
        <taxon>Bacillati</taxon>
        <taxon>Bacillota</taxon>
        <taxon>Bacilli</taxon>
        <taxon>Lactobacillales</taxon>
        <taxon>Lactobacillaceae</taxon>
        <taxon>Limosilactobacillus</taxon>
    </lineage>
</organism>
<dbReference type="PANTHER" id="PTHR22916:SF3">
    <property type="entry name" value="UDP-GLCNAC:BETAGAL BETA-1,3-N-ACETYLGLUCOSAMINYLTRANSFERASE-LIKE PROTEIN 1"/>
    <property type="match status" value="1"/>
</dbReference>
<dbReference type="Gene3D" id="3.90.550.10">
    <property type="entry name" value="Spore Coat Polysaccharide Biosynthesis Protein SpsA, Chain A"/>
    <property type="match status" value="1"/>
</dbReference>
<proteinExistence type="predicted"/>
<dbReference type="RefSeq" id="WP_056994197.1">
    <property type="nucleotide sequence ID" value="NZ_JQBA01000012.1"/>
</dbReference>
<gene>
    <name evidence="2" type="ORF">IV41_GL000294</name>
</gene>
<dbReference type="AlphaFoldDB" id="A0A0R2H431"/>
<reference evidence="2 3" key="1">
    <citation type="journal article" date="2015" name="Genome Announc.">
        <title>Expanding the biotechnology potential of lactobacilli through comparative genomics of 213 strains and associated genera.</title>
        <authorList>
            <person name="Sun Z."/>
            <person name="Harris H.M."/>
            <person name="McCann A."/>
            <person name="Guo C."/>
            <person name="Argimon S."/>
            <person name="Zhang W."/>
            <person name="Yang X."/>
            <person name="Jeffery I.B."/>
            <person name="Cooney J.C."/>
            <person name="Kagawa T.F."/>
            <person name="Liu W."/>
            <person name="Song Y."/>
            <person name="Salvetti E."/>
            <person name="Wrobel A."/>
            <person name="Rasinkangas P."/>
            <person name="Parkhill J."/>
            <person name="Rea M.C."/>
            <person name="O'Sullivan O."/>
            <person name="Ritari J."/>
            <person name="Douillard F.P."/>
            <person name="Paul Ross R."/>
            <person name="Yang R."/>
            <person name="Briner A.E."/>
            <person name="Felis G.E."/>
            <person name="de Vos W.M."/>
            <person name="Barrangou R."/>
            <person name="Klaenhammer T.R."/>
            <person name="Caufield P.W."/>
            <person name="Cui Y."/>
            <person name="Zhang H."/>
            <person name="O'Toole P.W."/>
        </authorList>
    </citation>
    <scope>NUCLEOTIDE SEQUENCE [LARGE SCALE GENOMIC DNA]</scope>
    <source>
        <strain evidence="2 3">DSM 14792</strain>
    </source>
</reference>
<keyword evidence="3" id="KW-1185">Reference proteome</keyword>
<name>A0A0R2H431_9LACO</name>
<dbReference type="GO" id="GO:0016758">
    <property type="term" value="F:hexosyltransferase activity"/>
    <property type="evidence" value="ECO:0007669"/>
    <property type="project" value="UniProtKB-ARBA"/>
</dbReference>
<dbReference type="PANTHER" id="PTHR22916">
    <property type="entry name" value="GLYCOSYLTRANSFERASE"/>
    <property type="match status" value="1"/>
</dbReference>
<dbReference type="SUPFAM" id="SSF53448">
    <property type="entry name" value="Nucleotide-diphospho-sugar transferases"/>
    <property type="match status" value="1"/>
</dbReference>
<dbReference type="EMBL" id="JQBA01000012">
    <property type="protein sequence ID" value="KRN44602.1"/>
    <property type="molecule type" value="Genomic_DNA"/>
</dbReference>
<dbReference type="Proteomes" id="UP000051639">
    <property type="component" value="Unassembled WGS sequence"/>
</dbReference>
<evidence type="ECO:0000259" key="1">
    <source>
        <dbReference type="Pfam" id="PF00535"/>
    </source>
</evidence>
<dbReference type="PATRIC" id="fig|148604.4.peg.299"/>
<evidence type="ECO:0000313" key="3">
    <source>
        <dbReference type="Proteomes" id="UP000051639"/>
    </source>
</evidence>
<dbReference type="CDD" id="cd00761">
    <property type="entry name" value="Glyco_tranf_GTA_type"/>
    <property type="match status" value="1"/>
</dbReference>
<protein>
    <recommendedName>
        <fullName evidence="1">Glycosyltransferase 2-like domain-containing protein</fullName>
    </recommendedName>
</protein>
<comment type="caution">
    <text evidence="2">The sequence shown here is derived from an EMBL/GenBank/DDBJ whole genome shotgun (WGS) entry which is preliminary data.</text>
</comment>
<dbReference type="InterPro" id="IPR001173">
    <property type="entry name" value="Glyco_trans_2-like"/>
</dbReference>